<keyword evidence="2" id="KW-1185">Reference proteome</keyword>
<dbReference type="OrthoDB" id="284233at2"/>
<accession>A0A238Z0Q1</accession>
<dbReference type="Proteomes" id="UP000198415">
    <property type="component" value="Unassembled WGS sequence"/>
</dbReference>
<evidence type="ECO:0008006" key="3">
    <source>
        <dbReference type="Google" id="ProtNLM"/>
    </source>
</evidence>
<sequence length="181" mass="20132">MTMRVSVWKAIAFITAVVVAATTLTGVKAAHAICLALPRDSGFEQQRSGSVRSPWIGEGRVGIDRGKGYSLSGSNNAWARNVSGWNAIRQSVYLYKGELHTLTVAIRSSGNVRDGYTGFRNEAQRPVAEVKFGPLTRYRTLRVQFRPAVTGRYNLFAGFWALGQDAWIQIDEVHLERPCWD</sequence>
<dbReference type="AlphaFoldDB" id="A0A238Z0Q1"/>
<name>A0A238Z0Q1_9ACTN</name>
<organism evidence="1 2">
    <name type="scientific">Actinoplanes regularis</name>
    <dbReference type="NCBI Taxonomy" id="52697"/>
    <lineage>
        <taxon>Bacteria</taxon>
        <taxon>Bacillati</taxon>
        <taxon>Actinomycetota</taxon>
        <taxon>Actinomycetes</taxon>
        <taxon>Micromonosporales</taxon>
        <taxon>Micromonosporaceae</taxon>
        <taxon>Actinoplanes</taxon>
    </lineage>
</organism>
<reference evidence="1 2" key="1">
    <citation type="submission" date="2017-06" db="EMBL/GenBank/DDBJ databases">
        <authorList>
            <person name="Kim H.J."/>
            <person name="Triplett B.A."/>
        </authorList>
    </citation>
    <scope>NUCLEOTIDE SEQUENCE [LARGE SCALE GENOMIC DNA]</scope>
    <source>
        <strain evidence="1 2">DSM 43151</strain>
    </source>
</reference>
<dbReference type="EMBL" id="FZNR01000005">
    <property type="protein sequence ID" value="SNR76414.1"/>
    <property type="molecule type" value="Genomic_DNA"/>
</dbReference>
<evidence type="ECO:0000313" key="1">
    <source>
        <dbReference type="EMBL" id="SNR76414.1"/>
    </source>
</evidence>
<evidence type="ECO:0000313" key="2">
    <source>
        <dbReference type="Proteomes" id="UP000198415"/>
    </source>
</evidence>
<dbReference type="RefSeq" id="WP_143232374.1">
    <property type="nucleotide sequence ID" value="NZ_BOMU01000035.1"/>
</dbReference>
<proteinExistence type="predicted"/>
<gene>
    <name evidence="1" type="ORF">SAMN06264365_105301</name>
</gene>
<protein>
    <recommendedName>
        <fullName evidence="3">Carbohydrate binding domain-containing protein</fullName>
    </recommendedName>
</protein>